<feature type="transmembrane region" description="Helical" evidence="11">
    <location>
        <begin position="291"/>
        <end position="316"/>
    </location>
</feature>
<keyword evidence="5 11" id="KW-0812">Transmembrane</keyword>
<keyword evidence="6" id="KW-0378">Hydrolase</keyword>
<dbReference type="GO" id="GO:0006508">
    <property type="term" value="P:proteolysis"/>
    <property type="evidence" value="ECO:0007669"/>
    <property type="project" value="UniProtKB-KW"/>
</dbReference>
<comment type="similarity">
    <text evidence="3">Belongs to the peptidase M50B family.</text>
</comment>
<dbReference type="InterPro" id="IPR004387">
    <property type="entry name" value="Pept_M50_Zn"/>
</dbReference>
<evidence type="ECO:0000256" key="7">
    <source>
        <dbReference type="ARBA" id="ARBA00022833"/>
    </source>
</evidence>
<evidence type="ECO:0000313" key="14">
    <source>
        <dbReference type="Proteomes" id="UP000034852"/>
    </source>
</evidence>
<sequence length="367" mass="41125">FVIFAVYLSILGYKTDLVYIADYPFVGADAEIVQKPIVAKVYNKQLAEQGFSLDEEHYGVIIISLDGEYINDFDEFTAIWNRIENKPVDVEYIFLDNMLLVKSNLVLNSPGYDINIEPSLTDKIIFATVEEGFPADKADIKPRDILLKIDGEPAGYEKRTEFIEFLENNKNRSMVFTVLSEDGEIIDKKVELNGEDKDGVILGSSFSLNKPLQGTQYRLDYSDNKYLAGVAHTINVFGYNPVALYNLMKISIETKDVELASQSVSSIWGVGETLNTLVINRDYKNIINLTGLISVALAFMNILPIPLLDGGQVLFITLEKLRGKPLSAKTQERIANVAFIFLIGFSILIIAKDVWIGFVGDFFRGIL</sequence>
<comment type="caution">
    <text evidence="13">The sequence shown here is derived from an EMBL/GenBank/DDBJ whole genome shotgun (WGS) entry which is preliminary data.</text>
</comment>
<proteinExistence type="inferred from homology"/>
<organism evidence="13 14">
    <name type="scientific">candidate division WS6 bacterium GW2011_GWA2_37_6</name>
    <dbReference type="NCBI Taxonomy" id="1619087"/>
    <lineage>
        <taxon>Bacteria</taxon>
        <taxon>Candidatus Dojkabacteria</taxon>
    </lineage>
</organism>
<dbReference type="PANTHER" id="PTHR42837:SF2">
    <property type="entry name" value="MEMBRANE METALLOPROTEASE ARASP2, CHLOROPLASTIC-RELATED"/>
    <property type="match status" value="1"/>
</dbReference>
<evidence type="ECO:0000256" key="5">
    <source>
        <dbReference type="ARBA" id="ARBA00022692"/>
    </source>
</evidence>
<feature type="transmembrane region" description="Helical" evidence="11">
    <location>
        <begin position="337"/>
        <end position="358"/>
    </location>
</feature>
<feature type="domain" description="PDZ" evidence="12">
    <location>
        <begin position="110"/>
        <end position="182"/>
    </location>
</feature>
<dbReference type="SUPFAM" id="SSF50156">
    <property type="entry name" value="PDZ domain-like"/>
    <property type="match status" value="1"/>
</dbReference>
<evidence type="ECO:0000259" key="12">
    <source>
        <dbReference type="SMART" id="SM00228"/>
    </source>
</evidence>
<evidence type="ECO:0000256" key="11">
    <source>
        <dbReference type="SAM" id="Phobius"/>
    </source>
</evidence>
<comment type="subcellular location">
    <subcellularLocation>
        <location evidence="2">Membrane</location>
        <topology evidence="2">Multi-pass membrane protein</topology>
    </subcellularLocation>
</comment>
<dbReference type="Proteomes" id="UP000034852">
    <property type="component" value="Unassembled WGS sequence"/>
</dbReference>
<evidence type="ECO:0000256" key="4">
    <source>
        <dbReference type="ARBA" id="ARBA00022670"/>
    </source>
</evidence>
<keyword evidence="8 11" id="KW-1133">Transmembrane helix</keyword>
<keyword evidence="9 13" id="KW-0482">Metalloprotease</keyword>
<dbReference type="Pfam" id="PF17820">
    <property type="entry name" value="PDZ_6"/>
    <property type="match status" value="1"/>
</dbReference>
<evidence type="ECO:0000256" key="3">
    <source>
        <dbReference type="ARBA" id="ARBA00007931"/>
    </source>
</evidence>
<keyword evidence="4 13" id="KW-0645">Protease</keyword>
<dbReference type="AlphaFoldDB" id="A0A0G0GVT3"/>
<keyword evidence="7" id="KW-0862">Zinc</keyword>
<dbReference type="SMART" id="SM00228">
    <property type="entry name" value="PDZ"/>
    <property type="match status" value="1"/>
</dbReference>
<evidence type="ECO:0000256" key="1">
    <source>
        <dbReference type="ARBA" id="ARBA00001947"/>
    </source>
</evidence>
<evidence type="ECO:0000256" key="9">
    <source>
        <dbReference type="ARBA" id="ARBA00023049"/>
    </source>
</evidence>
<dbReference type="GO" id="GO:0016020">
    <property type="term" value="C:membrane"/>
    <property type="evidence" value="ECO:0007669"/>
    <property type="project" value="UniProtKB-SubCell"/>
</dbReference>
<gene>
    <name evidence="13" type="ORF">US52_C0036G0016</name>
</gene>
<evidence type="ECO:0000256" key="6">
    <source>
        <dbReference type="ARBA" id="ARBA00022801"/>
    </source>
</evidence>
<dbReference type="EMBL" id="LBTH01000036">
    <property type="protein sequence ID" value="KKQ35098.1"/>
    <property type="molecule type" value="Genomic_DNA"/>
</dbReference>
<dbReference type="InterPro" id="IPR036034">
    <property type="entry name" value="PDZ_sf"/>
</dbReference>
<dbReference type="GO" id="GO:0004222">
    <property type="term" value="F:metalloendopeptidase activity"/>
    <property type="evidence" value="ECO:0007669"/>
    <property type="project" value="InterPro"/>
</dbReference>
<evidence type="ECO:0000256" key="8">
    <source>
        <dbReference type="ARBA" id="ARBA00022989"/>
    </source>
</evidence>
<dbReference type="InterPro" id="IPR001478">
    <property type="entry name" value="PDZ"/>
</dbReference>
<protein>
    <submittedName>
        <fullName evidence="13">Membrane-associated zinc metalloprotease</fullName>
    </submittedName>
</protein>
<feature type="non-terminal residue" evidence="13">
    <location>
        <position position="1"/>
    </location>
</feature>
<dbReference type="Gene3D" id="2.30.42.10">
    <property type="match status" value="1"/>
</dbReference>
<name>A0A0G0GVT3_9BACT</name>
<evidence type="ECO:0000256" key="10">
    <source>
        <dbReference type="ARBA" id="ARBA00023136"/>
    </source>
</evidence>
<evidence type="ECO:0000313" key="13">
    <source>
        <dbReference type="EMBL" id="KKQ35098.1"/>
    </source>
</evidence>
<evidence type="ECO:0000256" key="2">
    <source>
        <dbReference type="ARBA" id="ARBA00004141"/>
    </source>
</evidence>
<dbReference type="Pfam" id="PF02163">
    <property type="entry name" value="Peptidase_M50"/>
    <property type="match status" value="1"/>
</dbReference>
<dbReference type="InterPro" id="IPR008915">
    <property type="entry name" value="Peptidase_M50"/>
</dbReference>
<reference evidence="13 14" key="1">
    <citation type="journal article" date="2015" name="Nature">
        <title>rRNA introns, odd ribosomes, and small enigmatic genomes across a large radiation of phyla.</title>
        <authorList>
            <person name="Brown C.T."/>
            <person name="Hug L.A."/>
            <person name="Thomas B.C."/>
            <person name="Sharon I."/>
            <person name="Castelle C.J."/>
            <person name="Singh A."/>
            <person name="Wilkins M.J."/>
            <person name="Williams K.H."/>
            <person name="Banfield J.F."/>
        </authorList>
    </citation>
    <scope>NUCLEOTIDE SEQUENCE [LARGE SCALE GENOMIC DNA]</scope>
</reference>
<dbReference type="PANTHER" id="PTHR42837">
    <property type="entry name" value="REGULATOR OF SIGMA-E PROTEASE RSEP"/>
    <property type="match status" value="1"/>
</dbReference>
<keyword evidence="10 11" id="KW-0472">Membrane</keyword>
<dbReference type="InterPro" id="IPR041489">
    <property type="entry name" value="PDZ_6"/>
</dbReference>
<comment type="cofactor">
    <cofactor evidence="1">
        <name>Zn(2+)</name>
        <dbReference type="ChEBI" id="CHEBI:29105"/>
    </cofactor>
</comment>
<accession>A0A0G0GVT3</accession>